<dbReference type="OrthoDB" id="692989at2759"/>
<reference evidence="2" key="1">
    <citation type="journal article" date="2019" name="Nat. Commun.">
        <title>The genome of broomcorn millet.</title>
        <authorList>
            <person name="Zou C."/>
            <person name="Miki D."/>
            <person name="Li D."/>
            <person name="Tang Q."/>
            <person name="Xiao L."/>
            <person name="Rajput S."/>
            <person name="Deng P."/>
            <person name="Jia W."/>
            <person name="Huang R."/>
            <person name="Zhang M."/>
            <person name="Sun Y."/>
            <person name="Hu J."/>
            <person name="Fu X."/>
            <person name="Schnable P.S."/>
            <person name="Li F."/>
            <person name="Zhang H."/>
            <person name="Feng B."/>
            <person name="Zhu X."/>
            <person name="Liu R."/>
            <person name="Schnable J.C."/>
            <person name="Zhu J.-K."/>
            <person name="Zhang H."/>
        </authorList>
    </citation>
    <scope>NUCLEOTIDE SEQUENCE [LARGE SCALE GENOMIC DNA]</scope>
</reference>
<organism evidence="1 2">
    <name type="scientific">Panicum miliaceum</name>
    <name type="common">Proso millet</name>
    <name type="synonym">Broomcorn millet</name>
    <dbReference type="NCBI Taxonomy" id="4540"/>
    <lineage>
        <taxon>Eukaryota</taxon>
        <taxon>Viridiplantae</taxon>
        <taxon>Streptophyta</taxon>
        <taxon>Embryophyta</taxon>
        <taxon>Tracheophyta</taxon>
        <taxon>Spermatophyta</taxon>
        <taxon>Magnoliopsida</taxon>
        <taxon>Liliopsida</taxon>
        <taxon>Poales</taxon>
        <taxon>Poaceae</taxon>
        <taxon>PACMAD clade</taxon>
        <taxon>Panicoideae</taxon>
        <taxon>Panicodae</taxon>
        <taxon>Paniceae</taxon>
        <taxon>Panicinae</taxon>
        <taxon>Panicum</taxon>
        <taxon>Panicum sect. Panicum</taxon>
    </lineage>
</organism>
<name>A0A3L6PUH1_PANMI</name>
<accession>A0A3L6PUH1</accession>
<comment type="caution">
    <text evidence="1">The sequence shown here is derived from an EMBL/GenBank/DDBJ whole genome shotgun (WGS) entry which is preliminary data.</text>
</comment>
<dbReference type="AlphaFoldDB" id="A0A3L6PUH1"/>
<dbReference type="PANTHER" id="PTHR45224:SF5">
    <property type="entry name" value="OS02G0311800 PROTEIN"/>
    <property type="match status" value="1"/>
</dbReference>
<dbReference type="EMBL" id="PQIB02000015">
    <property type="protein sequence ID" value="RLM64934.1"/>
    <property type="molecule type" value="Genomic_DNA"/>
</dbReference>
<evidence type="ECO:0000313" key="2">
    <source>
        <dbReference type="Proteomes" id="UP000275267"/>
    </source>
</evidence>
<dbReference type="Proteomes" id="UP000275267">
    <property type="component" value="Unassembled WGS sequence"/>
</dbReference>
<proteinExistence type="predicted"/>
<keyword evidence="2" id="KW-1185">Reference proteome</keyword>
<protein>
    <submittedName>
        <fullName evidence="1">Uncharacterized protein</fullName>
    </submittedName>
</protein>
<evidence type="ECO:0000313" key="1">
    <source>
        <dbReference type="EMBL" id="RLM64934.1"/>
    </source>
</evidence>
<sequence>MARKDREKMSNVQQSLADKKLEAAKLTHKAAQEHTKCKMLDTYKELMFASTSHLSQAALAERDRALEGAYDTEEIAACACDIEEEFPVKNILQRMELGELLHDDLNITMYPYGIAT</sequence>
<gene>
    <name evidence="1" type="ORF">C2845_PM16G24400</name>
</gene>
<dbReference type="PANTHER" id="PTHR45224">
    <property type="entry name" value="OS01G0527900 PROTEIN-RELATED"/>
    <property type="match status" value="1"/>
</dbReference>